<organism evidence="5 6">
    <name type="scientific">Streptococcus salivarius K12</name>
    <dbReference type="NCBI Taxonomy" id="1200793"/>
    <lineage>
        <taxon>Bacteria</taxon>
        <taxon>Bacillati</taxon>
        <taxon>Bacillota</taxon>
        <taxon>Bacilli</taxon>
        <taxon>Lactobacillales</taxon>
        <taxon>Streptococcaceae</taxon>
        <taxon>Streptococcus</taxon>
    </lineage>
</organism>
<proteinExistence type="inferred from homology"/>
<dbReference type="GO" id="GO:0008999">
    <property type="term" value="F:protein-N-terminal-alanine acetyltransferase activity"/>
    <property type="evidence" value="ECO:0007669"/>
    <property type="project" value="TreeGrafter"/>
</dbReference>
<evidence type="ECO:0000256" key="3">
    <source>
        <dbReference type="ARBA" id="ARBA00038502"/>
    </source>
</evidence>
<evidence type="ECO:0000256" key="1">
    <source>
        <dbReference type="ARBA" id="ARBA00022679"/>
    </source>
</evidence>
<comment type="similarity">
    <text evidence="3">Belongs to the acetyltransferase family. RimJ subfamily.</text>
</comment>
<dbReference type="Pfam" id="PF13302">
    <property type="entry name" value="Acetyltransf_3"/>
    <property type="match status" value="1"/>
</dbReference>
<name>J7T4R9_STRSL</name>
<dbReference type="InterPro" id="IPR016181">
    <property type="entry name" value="Acyl_CoA_acyltransferase"/>
</dbReference>
<evidence type="ECO:0000259" key="4">
    <source>
        <dbReference type="PROSITE" id="PS51186"/>
    </source>
</evidence>
<reference evidence="5 6" key="1">
    <citation type="journal article" date="2012" name="J. Bacteriol.">
        <title>Genome Sequence of the Lantibiotic Bacteriocin Producer Streptococcus salivarius Strain K12.</title>
        <authorList>
            <person name="Barretto C."/>
            <person name="Alvarez-Martin P."/>
            <person name="Foata F."/>
            <person name="Renault P."/>
            <person name="Berger B."/>
        </authorList>
    </citation>
    <scope>NUCLEOTIDE SEQUENCE [LARGE SCALE GENOMIC DNA]</scope>
    <source>
        <strain evidence="5 6">K12</strain>
    </source>
</reference>
<gene>
    <name evidence="5" type="ORF">RSSL_00815</name>
</gene>
<dbReference type="AlphaFoldDB" id="J7T4R9"/>
<sequence length="195" mass="22809">MSLFPFLKLCYNTIMDIWTSLGAFAFFESERLSFRPLIFLDRFDLHEIVSNPQNLQFFFPATQTQHETDCLLVHYFMKEPLAVWAIVDKELEKMIGVVRFEKIDVQKRTAELGYFLNASYWGRGLMTEAVTCLSNLALTAMGMDRIILIAHLENKASIRVAEKSGFKLVSRFKGADRYTRTMRDYLRFEKEENCE</sequence>
<dbReference type="PROSITE" id="PS51186">
    <property type="entry name" value="GNAT"/>
    <property type="match status" value="1"/>
</dbReference>
<keyword evidence="2 5" id="KW-0012">Acyltransferase</keyword>
<feature type="domain" description="N-acetyltransferase" evidence="4">
    <location>
        <begin position="32"/>
        <end position="187"/>
    </location>
</feature>
<dbReference type="EMBL" id="ALIF01000006">
    <property type="protein sequence ID" value="EJO15540.1"/>
    <property type="molecule type" value="Genomic_DNA"/>
</dbReference>
<accession>J7T4R9</accession>
<dbReference type="PANTHER" id="PTHR43792">
    <property type="entry name" value="GNAT FAMILY, PUTATIVE (AFU_ORTHOLOGUE AFUA_3G00765)-RELATED-RELATED"/>
    <property type="match status" value="1"/>
</dbReference>
<dbReference type="InterPro" id="IPR000182">
    <property type="entry name" value="GNAT_dom"/>
</dbReference>
<dbReference type="GO" id="GO:0005737">
    <property type="term" value="C:cytoplasm"/>
    <property type="evidence" value="ECO:0007669"/>
    <property type="project" value="TreeGrafter"/>
</dbReference>
<dbReference type="SUPFAM" id="SSF55729">
    <property type="entry name" value="Acyl-CoA N-acyltransferases (Nat)"/>
    <property type="match status" value="1"/>
</dbReference>
<dbReference type="Gene3D" id="3.40.630.30">
    <property type="match status" value="1"/>
</dbReference>
<keyword evidence="6" id="KW-1185">Reference proteome</keyword>
<evidence type="ECO:0000256" key="2">
    <source>
        <dbReference type="ARBA" id="ARBA00023315"/>
    </source>
</evidence>
<dbReference type="PATRIC" id="fig|1200793.3.peg.1530"/>
<evidence type="ECO:0000313" key="6">
    <source>
        <dbReference type="Proteomes" id="UP000006983"/>
    </source>
</evidence>
<comment type="caution">
    <text evidence="5">The sequence shown here is derived from an EMBL/GenBank/DDBJ whole genome shotgun (WGS) entry which is preliminary data.</text>
</comment>
<dbReference type="EC" id="2.3.1.128" evidence="5"/>
<dbReference type="InterPro" id="IPR051531">
    <property type="entry name" value="N-acetyltransferase"/>
</dbReference>
<dbReference type="Proteomes" id="UP000006983">
    <property type="component" value="Unassembled WGS sequence"/>
</dbReference>
<protein>
    <submittedName>
        <fullName evidence="5">Ribosomal-protein-S5-alanine acetyltransferase</fullName>
        <ecNumber evidence="5">2.3.1.128</ecNumber>
    </submittedName>
</protein>
<keyword evidence="1 5" id="KW-0808">Transferase</keyword>
<evidence type="ECO:0000313" key="5">
    <source>
        <dbReference type="EMBL" id="EJO15540.1"/>
    </source>
</evidence>
<dbReference type="PANTHER" id="PTHR43792:SF8">
    <property type="entry name" value="[RIBOSOMAL PROTEIN US5]-ALANINE N-ACETYLTRANSFERASE"/>
    <property type="match status" value="1"/>
</dbReference>